<gene>
    <name evidence="2" type="ORF">CO049_02600</name>
</gene>
<organism evidence="2 3">
    <name type="scientific">Candidatus Roizmanbacteria bacterium CG_4_9_14_0_2_um_filter_36_12</name>
    <dbReference type="NCBI Taxonomy" id="1974837"/>
    <lineage>
        <taxon>Bacteria</taxon>
        <taxon>Candidatus Roizmaniibacteriota</taxon>
    </lineage>
</organism>
<comment type="caution">
    <text evidence="2">The sequence shown here is derived from an EMBL/GenBank/DDBJ whole genome shotgun (WGS) entry which is preliminary data.</text>
</comment>
<evidence type="ECO:0000313" key="2">
    <source>
        <dbReference type="EMBL" id="PJC32579.1"/>
    </source>
</evidence>
<dbReference type="EMBL" id="PFSA01000044">
    <property type="protein sequence ID" value="PJC32579.1"/>
    <property type="molecule type" value="Genomic_DNA"/>
</dbReference>
<dbReference type="SUPFAM" id="SSF52540">
    <property type="entry name" value="P-loop containing nucleoside triphosphate hydrolases"/>
    <property type="match status" value="1"/>
</dbReference>
<reference evidence="3" key="1">
    <citation type="submission" date="2017-09" db="EMBL/GenBank/DDBJ databases">
        <title>Depth-based differentiation of microbial function through sediment-hosted aquifers and enrichment of novel symbionts in the deep terrestrial subsurface.</title>
        <authorList>
            <person name="Probst A.J."/>
            <person name="Ladd B."/>
            <person name="Jarett J.K."/>
            <person name="Geller-Mcgrath D.E."/>
            <person name="Sieber C.M.K."/>
            <person name="Emerson J.B."/>
            <person name="Anantharaman K."/>
            <person name="Thomas B.C."/>
            <person name="Malmstrom R."/>
            <person name="Stieglmeier M."/>
            <person name="Klingl A."/>
            <person name="Woyke T."/>
            <person name="Ryan C.M."/>
            <person name="Banfield J.F."/>
        </authorList>
    </citation>
    <scope>NUCLEOTIDE SEQUENCE [LARGE SCALE GENOMIC DNA]</scope>
</reference>
<dbReference type="GO" id="GO:0006302">
    <property type="term" value="P:double-strand break repair"/>
    <property type="evidence" value="ECO:0007669"/>
    <property type="project" value="InterPro"/>
</dbReference>
<dbReference type="Proteomes" id="UP000229777">
    <property type="component" value="Unassembled WGS sequence"/>
</dbReference>
<feature type="non-terminal residue" evidence="2">
    <location>
        <position position="59"/>
    </location>
</feature>
<proteinExistence type="predicted"/>
<sequence length="59" mass="6432">MFIKKITIKNFRLFPSDKDFEIDNINTPDGTNEGSGLNVFVGENGSGKTALLDAFALPI</sequence>
<dbReference type="Pfam" id="PF13476">
    <property type="entry name" value="AAA_23"/>
    <property type="match status" value="1"/>
</dbReference>
<protein>
    <recommendedName>
        <fullName evidence="1">Rad50/SbcC-type AAA domain-containing protein</fullName>
    </recommendedName>
</protein>
<dbReference type="Gene3D" id="3.40.50.300">
    <property type="entry name" value="P-loop containing nucleotide triphosphate hydrolases"/>
    <property type="match status" value="1"/>
</dbReference>
<name>A0A2M8EZW6_9BACT</name>
<evidence type="ECO:0000259" key="1">
    <source>
        <dbReference type="Pfam" id="PF13476"/>
    </source>
</evidence>
<dbReference type="InterPro" id="IPR027417">
    <property type="entry name" value="P-loop_NTPase"/>
</dbReference>
<evidence type="ECO:0000313" key="3">
    <source>
        <dbReference type="Proteomes" id="UP000229777"/>
    </source>
</evidence>
<dbReference type="GO" id="GO:0016887">
    <property type="term" value="F:ATP hydrolysis activity"/>
    <property type="evidence" value="ECO:0007669"/>
    <property type="project" value="InterPro"/>
</dbReference>
<feature type="domain" description="Rad50/SbcC-type AAA" evidence="1">
    <location>
        <begin position="5"/>
        <end position="56"/>
    </location>
</feature>
<accession>A0A2M8EZW6</accession>
<dbReference type="InterPro" id="IPR038729">
    <property type="entry name" value="Rad50/SbcC_AAA"/>
</dbReference>
<dbReference type="AlphaFoldDB" id="A0A2M8EZW6"/>